<sequence>MERVIIPHSNTRSNVITQNCNIMFERLHRQMKITFESLDNTAPESNGSSLITMNNIATAHDQRFPADIEMEEQVVYTKPPPGYIFRPTDEELIVYFLKNKLCNQPVPIDDIVEVNNLYAYNPDFLAAKYKDYGEDHLYIFTPRDRKNKYGYRIHRAAGNGYCKVIGGDKKIKSNETVVGYRTPLLFYKGKAPKGDQTDWIMYEFRVEDSPCSKGMRLDDWVLCKICHEPVKSTKPKTEDDDFATVGSTSTEDDYDVGDDEHIDQINCGNLEGLAIADLDDFVGFIRNSLLNPPILKYLDAILSTTTNPDHYSLPADLNFCNYSYSDPEPKYLVHLPGDEPAGMK</sequence>
<name>A0A922F8B2_CARIL</name>
<dbReference type="InterPro" id="IPR003441">
    <property type="entry name" value="NAC-dom"/>
</dbReference>
<evidence type="ECO:0000313" key="3">
    <source>
        <dbReference type="EMBL" id="KAG6717994.1"/>
    </source>
</evidence>
<evidence type="ECO:0000256" key="1">
    <source>
        <dbReference type="SAM" id="MobiDB-lite"/>
    </source>
</evidence>
<dbReference type="PROSITE" id="PS51005">
    <property type="entry name" value="NAC"/>
    <property type="match status" value="1"/>
</dbReference>
<gene>
    <name evidence="3" type="ORF">I3842_04G128200</name>
</gene>
<feature type="domain" description="NAC" evidence="2">
    <location>
        <begin position="79"/>
        <end position="228"/>
    </location>
</feature>
<comment type="caution">
    <text evidence="3">The sequence shown here is derived from an EMBL/GenBank/DDBJ whole genome shotgun (WGS) entry which is preliminary data.</text>
</comment>
<dbReference type="GO" id="GO:0003677">
    <property type="term" value="F:DNA binding"/>
    <property type="evidence" value="ECO:0007669"/>
    <property type="project" value="InterPro"/>
</dbReference>
<reference evidence="3" key="1">
    <citation type="submission" date="2021-01" db="EMBL/GenBank/DDBJ databases">
        <authorList>
            <person name="Lovell J.T."/>
            <person name="Bentley N."/>
            <person name="Bhattarai G."/>
            <person name="Jenkins J.W."/>
            <person name="Sreedasyam A."/>
            <person name="Alarcon Y."/>
            <person name="Bock C."/>
            <person name="Boston L."/>
            <person name="Carlson J."/>
            <person name="Cervantes K."/>
            <person name="Clermont K."/>
            <person name="Krom N."/>
            <person name="Kubenka K."/>
            <person name="Mamidi S."/>
            <person name="Mattison C."/>
            <person name="Monteros M."/>
            <person name="Pisani C."/>
            <person name="Plott C."/>
            <person name="Rajasekar S."/>
            <person name="Rhein H.S."/>
            <person name="Rohla C."/>
            <person name="Song M."/>
            <person name="Hilaire R.S."/>
            <person name="Shu S."/>
            <person name="Wells L."/>
            <person name="Wang X."/>
            <person name="Webber J."/>
            <person name="Heerema R.J."/>
            <person name="Klein P."/>
            <person name="Conner P."/>
            <person name="Grauke L."/>
            <person name="Grimwood J."/>
            <person name="Schmutz J."/>
            <person name="Randall J.J."/>
        </authorList>
    </citation>
    <scope>NUCLEOTIDE SEQUENCE</scope>
    <source>
        <tissue evidence="3">Leaf</tissue>
    </source>
</reference>
<evidence type="ECO:0000313" key="4">
    <source>
        <dbReference type="Proteomes" id="UP000811246"/>
    </source>
</evidence>
<dbReference type="Proteomes" id="UP000811246">
    <property type="component" value="Chromosome 4"/>
</dbReference>
<dbReference type="GO" id="GO:0006355">
    <property type="term" value="P:regulation of DNA-templated transcription"/>
    <property type="evidence" value="ECO:0007669"/>
    <property type="project" value="InterPro"/>
</dbReference>
<accession>A0A922F8B2</accession>
<dbReference type="EMBL" id="CM031828">
    <property type="protein sequence ID" value="KAG6717994.1"/>
    <property type="molecule type" value="Genomic_DNA"/>
</dbReference>
<dbReference type="PANTHER" id="PTHR31719">
    <property type="entry name" value="NAC TRANSCRIPTION FACTOR 56"/>
    <property type="match status" value="1"/>
</dbReference>
<feature type="region of interest" description="Disordered" evidence="1">
    <location>
        <begin position="236"/>
        <end position="257"/>
    </location>
</feature>
<dbReference type="PANTHER" id="PTHR31719:SF179">
    <property type="entry name" value="OS08G0148400 PROTEIN"/>
    <property type="match status" value="1"/>
</dbReference>
<proteinExistence type="predicted"/>
<organism evidence="3 4">
    <name type="scientific">Carya illinoinensis</name>
    <name type="common">Pecan</name>
    <dbReference type="NCBI Taxonomy" id="32201"/>
    <lineage>
        <taxon>Eukaryota</taxon>
        <taxon>Viridiplantae</taxon>
        <taxon>Streptophyta</taxon>
        <taxon>Embryophyta</taxon>
        <taxon>Tracheophyta</taxon>
        <taxon>Spermatophyta</taxon>
        <taxon>Magnoliopsida</taxon>
        <taxon>eudicotyledons</taxon>
        <taxon>Gunneridae</taxon>
        <taxon>Pentapetalae</taxon>
        <taxon>rosids</taxon>
        <taxon>fabids</taxon>
        <taxon>Fagales</taxon>
        <taxon>Juglandaceae</taxon>
        <taxon>Carya</taxon>
    </lineage>
</organism>
<dbReference type="AlphaFoldDB" id="A0A922F8B2"/>
<protein>
    <recommendedName>
        <fullName evidence="2">NAC domain-containing protein</fullName>
    </recommendedName>
</protein>
<dbReference type="Pfam" id="PF02365">
    <property type="entry name" value="NAM"/>
    <property type="match status" value="1"/>
</dbReference>
<evidence type="ECO:0000259" key="2">
    <source>
        <dbReference type="PROSITE" id="PS51005"/>
    </source>
</evidence>